<dbReference type="Pfam" id="PF00560">
    <property type="entry name" value="LRR_1"/>
    <property type="match status" value="2"/>
</dbReference>
<keyword evidence="2" id="KW-0677">Repeat</keyword>
<name>A0A9Q0LVH6_ANAIG</name>
<evidence type="ECO:0000259" key="3">
    <source>
        <dbReference type="PROSITE" id="PS50181"/>
    </source>
</evidence>
<dbReference type="SMART" id="SM00369">
    <property type="entry name" value="LRR_TYP"/>
    <property type="match status" value="5"/>
</dbReference>
<dbReference type="PANTHER" id="PTHR48051:SF46">
    <property type="entry name" value="LEUCINE RICH REPEAT-CONTAINING DOMAIN PROTEIN"/>
    <property type="match status" value="1"/>
</dbReference>
<evidence type="ECO:0000313" key="4">
    <source>
        <dbReference type="EMBL" id="KAJ5080796.1"/>
    </source>
</evidence>
<dbReference type="Proteomes" id="UP001149090">
    <property type="component" value="Unassembled WGS sequence"/>
</dbReference>
<dbReference type="SUPFAM" id="SSF52058">
    <property type="entry name" value="L domain-like"/>
    <property type="match status" value="1"/>
</dbReference>
<dbReference type="SMART" id="SM00365">
    <property type="entry name" value="LRR_SD22"/>
    <property type="match status" value="5"/>
</dbReference>
<dbReference type="PROSITE" id="PS51450">
    <property type="entry name" value="LRR"/>
    <property type="match status" value="5"/>
</dbReference>
<dbReference type="Pfam" id="PF12937">
    <property type="entry name" value="F-box-like"/>
    <property type="match status" value="1"/>
</dbReference>
<dbReference type="InterPro" id="IPR032675">
    <property type="entry name" value="LRR_dom_sf"/>
</dbReference>
<feature type="domain" description="F-box" evidence="3">
    <location>
        <begin position="15"/>
        <end position="61"/>
    </location>
</feature>
<dbReference type="OrthoDB" id="676979at2759"/>
<evidence type="ECO:0000313" key="5">
    <source>
        <dbReference type="Proteomes" id="UP001149090"/>
    </source>
</evidence>
<keyword evidence="1" id="KW-0433">Leucine-rich repeat</keyword>
<dbReference type="SUPFAM" id="SSF52047">
    <property type="entry name" value="RNI-like"/>
    <property type="match status" value="1"/>
</dbReference>
<dbReference type="InterPro" id="IPR001810">
    <property type="entry name" value="F-box_dom"/>
</dbReference>
<comment type="caution">
    <text evidence="4">The sequence shown here is derived from an EMBL/GenBank/DDBJ whole genome shotgun (WGS) entry which is preliminary data.</text>
</comment>
<dbReference type="InterPro" id="IPR003591">
    <property type="entry name" value="Leu-rich_rpt_typical-subtyp"/>
</dbReference>
<dbReference type="Gene3D" id="3.80.10.10">
    <property type="entry name" value="Ribonuclease Inhibitor"/>
    <property type="match status" value="3"/>
</dbReference>
<evidence type="ECO:0000256" key="2">
    <source>
        <dbReference type="ARBA" id="ARBA00022737"/>
    </source>
</evidence>
<dbReference type="SUPFAM" id="SSF81383">
    <property type="entry name" value="F-box domain"/>
    <property type="match status" value="1"/>
</dbReference>
<keyword evidence="5" id="KW-1185">Reference proteome</keyword>
<reference evidence="4" key="1">
    <citation type="submission" date="2022-10" db="EMBL/GenBank/DDBJ databases">
        <title>Novel sulphate-reducing endosymbionts in the free-living metamonad Anaeramoeba.</title>
        <authorList>
            <person name="Jerlstrom-Hultqvist J."/>
            <person name="Cepicka I."/>
            <person name="Gallot-Lavallee L."/>
            <person name="Salas-Leiva D."/>
            <person name="Curtis B.A."/>
            <person name="Zahonova K."/>
            <person name="Pipaliya S."/>
            <person name="Dacks J."/>
            <person name="Roger A.J."/>
        </authorList>
    </citation>
    <scope>NUCLEOTIDE SEQUENCE</scope>
    <source>
        <strain evidence="4">BMAN</strain>
    </source>
</reference>
<dbReference type="InterPro" id="IPR050216">
    <property type="entry name" value="LRR_domain-containing"/>
</dbReference>
<evidence type="ECO:0000256" key="1">
    <source>
        <dbReference type="ARBA" id="ARBA00022614"/>
    </source>
</evidence>
<organism evidence="4 5">
    <name type="scientific">Anaeramoeba ignava</name>
    <name type="common">Anaerobic marine amoeba</name>
    <dbReference type="NCBI Taxonomy" id="1746090"/>
    <lineage>
        <taxon>Eukaryota</taxon>
        <taxon>Metamonada</taxon>
        <taxon>Anaeramoebidae</taxon>
        <taxon>Anaeramoeba</taxon>
    </lineage>
</organism>
<dbReference type="InterPro" id="IPR001611">
    <property type="entry name" value="Leu-rich_rpt"/>
</dbReference>
<dbReference type="PANTHER" id="PTHR48051">
    <property type="match status" value="1"/>
</dbReference>
<dbReference type="EMBL" id="JAPDFW010000001">
    <property type="protein sequence ID" value="KAJ5080796.1"/>
    <property type="molecule type" value="Genomic_DNA"/>
</dbReference>
<dbReference type="Gene3D" id="1.20.1280.50">
    <property type="match status" value="1"/>
</dbReference>
<accession>A0A9Q0LVH6</accession>
<dbReference type="InterPro" id="IPR036047">
    <property type="entry name" value="F-box-like_dom_sf"/>
</dbReference>
<dbReference type="AlphaFoldDB" id="A0A9Q0LVH6"/>
<gene>
    <name evidence="4" type="ORF">M0811_13775</name>
</gene>
<dbReference type="PROSITE" id="PS50181">
    <property type="entry name" value="FBOX"/>
    <property type="match status" value="1"/>
</dbReference>
<sequence>MIREIVIKKRYADLPLQFEELPSEMLLEVFSYLSAEERYRLSLTNKEFFWFAFDPSLWRKYSITFPQQETNSQKKIRSLLKRFTFTKDLKLNNLISEEIFGIILESLPISLKSLETLRIYQDYRQDLEINPFLHFFSKQTQIKKLNFHNCSFNTKYSPNIFNFGLEKISIFASGGSSWFHFSSSEKFYQKTSNLKSLKVTKQIIKSISEEFCKNAKSLEVLSLKMHSNSYYRFEISPLSLPKNFQDLSNLRKIRLEITESPLPNGLLELIILFPKLEELYLRHNNISSLLDKSIYQNLFDHPLRKLTLKYQNIVNLDFGFIRHFNKLKHLSLSHNRISSFQDVIKEETFPLITHLNLGFNDIKNSDFRIILLSFPNLKFLNVAGNLITIITEINRLKNLRKISFGFDKCSKYFERQVFQCSKLKSIRCDYGIYKVIPNGLVELQQIEVLMIRMHNFVQFPRDTEKLKNLKFLDLSWNQIILIPEDLYQLKYLESLILHHNKIKVINPKIENLKSLIRLEIDHNLIDTWPQEFFHLTQLKFLHINLTQKELDPRFYSFVNLRYFLIFGSPYYLDRNLSTSFPKLKNDNNNLKSRFSQRENYWEKIWLQPHRDPITTSKLSHRKREMNLHQASYYYHYYY</sequence>
<dbReference type="Pfam" id="PF13855">
    <property type="entry name" value="LRR_8"/>
    <property type="match status" value="1"/>
</dbReference>
<protein>
    <submittedName>
        <fullName evidence="4">Leucine rich repeat containing protein</fullName>
    </submittedName>
</protein>
<proteinExistence type="predicted"/>
<dbReference type="GO" id="GO:0005737">
    <property type="term" value="C:cytoplasm"/>
    <property type="evidence" value="ECO:0007669"/>
    <property type="project" value="TreeGrafter"/>
</dbReference>